<organism evidence="4 5">
    <name type="scientific">Aliidiomarina minuta</name>
    <dbReference type="NCBI Taxonomy" id="880057"/>
    <lineage>
        <taxon>Bacteria</taxon>
        <taxon>Pseudomonadati</taxon>
        <taxon>Pseudomonadota</taxon>
        <taxon>Gammaproteobacteria</taxon>
        <taxon>Alteromonadales</taxon>
        <taxon>Idiomarinaceae</taxon>
        <taxon>Aliidiomarina</taxon>
    </lineage>
</organism>
<dbReference type="Gene3D" id="3.40.50.2300">
    <property type="match status" value="1"/>
</dbReference>
<dbReference type="Proteomes" id="UP000288293">
    <property type="component" value="Unassembled WGS sequence"/>
</dbReference>
<dbReference type="InterPro" id="IPR011006">
    <property type="entry name" value="CheY-like_superfamily"/>
</dbReference>
<protein>
    <recommendedName>
        <fullName evidence="3">Response regulatory domain-containing protein</fullName>
    </recommendedName>
</protein>
<gene>
    <name evidence="4" type="ORF">CWE09_13175</name>
</gene>
<dbReference type="EMBL" id="PIPL01000003">
    <property type="protein sequence ID" value="RUO24089.1"/>
    <property type="molecule type" value="Genomic_DNA"/>
</dbReference>
<accession>A0A432W498</accession>
<dbReference type="Gene3D" id="1.25.40.10">
    <property type="entry name" value="Tetratricopeptide repeat domain"/>
    <property type="match status" value="1"/>
</dbReference>
<dbReference type="SUPFAM" id="SSF52172">
    <property type="entry name" value="CheY-like"/>
    <property type="match status" value="1"/>
</dbReference>
<comment type="caution">
    <text evidence="4">The sequence shown here is derived from an EMBL/GenBank/DDBJ whole genome shotgun (WGS) entry which is preliminary data.</text>
</comment>
<proteinExistence type="predicted"/>
<keyword evidence="5" id="KW-1185">Reference proteome</keyword>
<keyword evidence="2" id="KW-0802">TPR repeat</keyword>
<dbReference type="OrthoDB" id="6402798at2"/>
<evidence type="ECO:0000256" key="1">
    <source>
        <dbReference type="PROSITE-ProRule" id="PRU00169"/>
    </source>
</evidence>
<dbReference type="PROSITE" id="PS50110">
    <property type="entry name" value="RESPONSE_REGULATORY"/>
    <property type="match status" value="1"/>
</dbReference>
<dbReference type="InterPro" id="IPR019734">
    <property type="entry name" value="TPR_rpt"/>
</dbReference>
<sequence length="504" mass="57081">MDIIIIEDNPETLGVLRDFFRSVDTSASIQTYTNGNSLLEGDAVVAADILILGYDLGVSVTGTELLSYLEWSHRISAKTQVVFVSNTIEQARRQAPLRFTVSNFYNKPVSLAHVATIVKFARRNRDYFSSVFYMIDKQKWAAAYKSLQLCKQGCPAELEEQALLIEFMLNVQQGSYSHLLRRVQSVKELSWAPYIRVRALAALGQYEKCKQLFSTYDEKDPYFSASLAVVNQLAVTSHSDPESFMPAHLKDSDLSLFECEYKAALLTNSGNWLKALGYLANKQKRAPKRSHKAYFYSVAIVKNLCLELFQETDNESYIHLEKHLEFHAQLLQQDCQTRDLELFQELLPALVQALQCGKLREQETSGLIMDDMEGGDNSPFVYILRYIVKWLEEGKASVPTVYQCALAIERQGSTSRAATNQLLLQKVLEFTLKKPVQRAFLSNQLGKMLFKSGRADLAAMTFTRGVSLQPDNQKMSNNLQACMRHLDVRQFLGHEVILTGNVES</sequence>
<dbReference type="RefSeq" id="WP_126804508.1">
    <property type="nucleotide sequence ID" value="NZ_PIPL01000003.1"/>
</dbReference>
<evidence type="ECO:0000313" key="5">
    <source>
        <dbReference type="Proteomes" id="UP000288293"/>
    </source>
</evidence>
<feature type="repeat" description="TPR" evidence="2">
    <location>
        <begin position="439"/>
        <end position="472"/>
    </location>
</feature>
<dbReference type="GO" id="GO:0000160">
    <property type="term" value="P:phosphorelay signal transduction system"/>
    <property type="evidence" value="ECO:0007669"/>
    <property type="project" value="InterPro"/>
</dbReference>
<dbReference type="InterPro" id="IPR001789">
    <property type="entry name" value="Sig_transdc_resp-reg_receiver"/>
</dbReference>
<evidence type="ECO:0000313" key="4">
    <source>
        <dbReference type="EMBL" id="RUO24089.1"/>
    </source>
</evidence>
<name>A0A432W498_9GAMM</name>
<evidence type="ECO:0000256" key="2">
    <source>
        <dbReference type="PROSITE-ProRule" id="PRU00339"/>
    </source>
</evidence>
<evidence type="ECO:0000259" key="3">
    <source>
        <dbReference type="PROSITE" id="PS50110"/>
    </source>
</evidence>
<dbReference type="AlphaFoldDB" id="A0A432W498"/>
<reference evidence="4 5" key="1">
    <citation type="journal article" date="2011" name="Front. Microbiol.">
        <title>Genomic signatures of strain selection and enhancement in Bacillus atrophaeus var. globigii, a historical biowarfare simulant.</title>
        <authorList>
            <person name="Gibbons H.S."/>
            <person name="Broomall S.M."/>
            <person name="McNew L.A."/>
            <person name="Daligault H."/>
            <person name="Chapman C."/>
            <person name="Bruce D."/>
            <person name="Karavis M."/>
            <person name="Krepps M."/>
            <person name="McGregor P.A."/>
            <person name="Hong C."/>
            <person name="Park K.H."/>
            <person name="Akmal A."/>
            <person name="Feldman A."/>
            <person name="Lin J.S."/>
            <person name="Chang W.E."/>
            <person name="Higgs B.W."/>
            <person name="Demirev P."/>
            <person name="Lindquist J."/>
            <person name="Liem A."/>
            <person name="Fochler E."/>
            <person name="Read T.D."/>
            <person name="Tapia R."/>
            <person name="Johnson S."/>
            <person name="Bishop-Lilly K.A."/>
            <person name="Detter C."/>
            <person name="Han C."/>
            <person name="Sozhamannan S."/>
            <person name="Rosenzweig C.N."/>
            <person name="Skowronski E.W."/>
        </authorList>
    </citation>
    <scope>NUCLEOTIDE SEQUENCE [LARGE SCALE GENOMIC DNA]</scope>
    <source>
        <strain evidence="4 5">MLST1</strain>
    </source>
</reference>
<dbReference type="PROSITE" id="PS50005">
    <property type="entry name" value="TPR"/>
    <property type="match status" value="1"/>
</dbReference>
<dbReference type="InterPro" id="IPR011990">
    <property type="entry name" value="TPR-like_helical_dom_sf"/>
</dbReference>
<dbReference type="SUPFAM" id="SSF48452">
    <property type="entry name" value="TPR-like"/>
    <property type="match status" value="1"/>
</dbReference>
<feature type="domain" description="Response regulatory" evidence="3">
    <location>
        <begin position="2"/>
        <end position="122"/>
    </location>
</feature>
<comment type="caution">
    <text evidence="1">Lacks conserved residue(s) required for the propagation of feature annotation.</text>
</comment>